<sequence>MRSFSLCLLLMTTQAFADIYVVVSEKSPMSHFEIEEVADVYLGRKKTLGSTYVDQVLDRTGEDRKRFFSAVTNMTESQVNAYWAKLKFSGSMRAPDKVSSDQGMLEKIIENPQAIGYMTKEPPASSGVRVGLHIHE</sequence>
<proteinExistence type="predicted"/>
<evidence type="ECO:0008006" key="4">
    <source>
        <dbReference type="Google" id="ProtNLM"/>
    </source>
</evidence>
<evidence type="ECO:0000313" key="2">
    <source>
        <dbReference type="EMBL" id="RTZ15950.1"/>
    </source>
</evidence>
<feature type="chain" id="PRO_5018702073" description="Phosphate ABC transporter substrate-binding protein" evidence="1">
    <location>
        <begin position="18"/>
        <end position="136"/>
    </location>
</feature>
<dbReference type="Gene3D" id="3.40.190.10">
    <property type="entry name" value="Periplasmic binding protein-like II"/>
    <property type="match status" value="1"/>
</dbReference>
<evidence type="ECO:0000256" key="1">
    <source>
        <dbReference type="SAM" id="SignalP"/>
    </source>
</evidence>
<dbReference type="Proteomes" id="UP000268973">
    <property type="component" value="Unassembled WGS sequence"/>
</dbReference>
<dbReference type="AlphaFoldDB" id="A0A3S0P6C8"/>
<comment type="caution">
    <text evidence="2">The sequence shown here is derived from an EMBL/GenBank/DDBJ whole genome shotgun (WGS) entry which is preliminary data.</text>
</comment>
<keyword evidence="3" id="KW-1185">Reference proteome</keyword>
<accession>A0A3S0P6C8</accession>
<dbReference type="SUPFAM" id="SSF53850">
    <property type="entry name" value="Periplasmic binding protein-like II"/>
    <property type="match status" value="1"/>
</dbReference>
<protein>
    <recommendedName>
        <fullName evidence="4">Phosphate ABC transporter substrate-binding protein</fullName>
    </recommendedName>
</protein>
<evidence type="ECO:0000313" key="3">
    <source>
        <dbReference type="Proteomes" id="UP000268973"/>
    </source>
</evidence>
<dbReference type="RefSeq" id="WP_126574001.1">
    <property type="nucleotide sequence ID" value="NZ_RXZH01000003.1"/>
</dbReference>
<organism evidence="2 3">
    <name type="scientific">Vibrio aquaticus</name>
    <dbReference type="NCBI Taxonomy" id="2496559"/>
    <lineage>
        <taxon>Bacteria</taxon>
        <taxon>Pseudomonadati</taxon>
        <taxon>Pseudomonadota</taxon>
        <taxon>Gammaproteobacteria</taxon>
        <taxon>Vibrionales</taxon>
        <taxon>Vibrionaceae</taxon>
        <taxon>Vibrio</taxon>
    </lineage>
</organism>
<name>A0A3S0P6C8_9VIBR</name>
<gene>
    <name evidence="2" type="ORF">EJ063_09205</name>
</gene>
<reference evidence="2 3" key="1">
    <citation type="submission" date="2018-12" db="EMBL/GenBank/DDBJ databases">
        <title>Vibrio sp. isolated from China Sea.</title>
        <authorList>
            <person name="Li Y."/>
        </authorList>
    </citation>
    <scope>NUCLEOTIDE SEQUENCE [LARGE SCALE GENOMIC DNA]</scope>
    <source>
        <strain evidence="2 3">BEI207</strain>
    </source>
</reference>
<keyword evidence="1" id="KW-0732">Signal</keyword>
<feature type="signal peptide" evidence="1">
    <location>
        <begin position="1"/>
        <end position="17"/>
    </location>
</feature>
<dbReference type="OrthoDB" id="5368544at2"/>
<dbReference type="EMBL" id="RXZH01000003">
    <property type="protein sequence ID" value="RTZ15950.1"/>
    <property type="molecule type" value="Genomic_DNA"/>
</dbReference>